<comment type="caution">
    <text evidence="1">The sequence shown here is derived from an EMBL/GenBank/DDBJ whole genome shotgun (WGS) entry which is preliminary data.</text>
</comment>
<name>A0ABW0KS86_9BACT</name>
<sequence>MHLLAEEQLSAGADAFLETIRGMREPKALAGLADRWKNDPRPWARTMMQRYFELPFDQAGHQVVVKRLFKAAETRGDDAVMARCLMAFDRLVRRVRGRSFEWDRATRVMIQSEVLQTPRNVLAKTMSKYITPKKLEKFRLFKYRTRHYLQRRVWRYFRKLGFNDGSRYLAAVVPGLAAFQDADLAAGENLLDSWSLMHALHGESPAVEFSSLRAVLKEGRTLADLKPEPAFSQHWRTPAGVVAALELIVMAQSRLVRVWALAWHQELARTISAAPAADILTRMLAHDDEEVQSYGARLLAECADAASWPLETWLKLLKCENPRVAQLLCDAMLKHVRDERITLAQRVEIALAKATPIARLGLRLLEKTTPRDGKEREVITGLWRAQCLGIGGDIARWALAQLGTAEVYQMPAVCRFFDSANAGIREGAWAWMEQENSPGWPDAALWSRLAETPYADLRTRMIDALALRASKPPVGADDLAPVWTSVLLDVNRGGRQKLKALRQIAATLAATPNEKLLPVLVATVRSIRGPEARAALAAVMSLLARRPELESAIAAALPELVLQPAAETLLKTAA</sequence>
<organism evidence="1 2">
    <name type="scientific">Prosthecobacter fluviatilis</name>
    <dbReference type="NCBI Taxonomy" id="445931"/>
    <lineage>
        <taxon>Bacteria</taxon>
        <taxon>Pseudomonadati</taxon>
        <taxon>Verrucomicrobiota</taxon>
        <taxon>Verrucomicrobiia</taxon>
        <taxon>Verrucomicrobiales</taxon>
        <taxon>Verrucomicrobiaceae</taxon>
        <taxon>Prosthecobacter</taxon>
    </lineage>
</organism>
<protein>
    <recommendedName>
        <fullName evidence="3">HEAT repeat domain-containing protein</fullName>
    </recommendedName>
</protein>
<evidence type="ECO:0000313" key="2">
    <source>
        <dbReference type="Proteomes" id="UP001596052"/>
    </source>
</evidence>
<dbReference type="SUPFAM" id="SSF48371">
    <property type="entry name" value="ARM repeat"/>
    <property type="match status" value="1"/>
</dbReference>
<gene>
    <name evidence="1" type="ORF">ACFQDI_11000</name>
</gene>
<accession>A0ABW0KS86</accession>
<proteinExistence type="predicted"/>
<evidence type="ECO:0000313" key="1">
    <source>
        <dbReference type="EMBL" id="MFC5455386.1"/>
    </source>
</evidence>
<keyword evidence="2" id="KW-1185">Reference proteome</keyword>
<dbReference type="RefSeq" id="WP_377166415.1">
    <property type="nucleotide sequence ID" value="NZ_JBHSMQ010000003.1"/>
</dbReference>
<dbReference type="Proteomes" id="UP001596052">
    <property type="component" value="Unassembled WGS sequence"/>
</dbReference>
<dbReference type="EMBL" id="JBHSMQ010000003">
    <property type="protein sequence ID" value="MFC5455386.1"/>
    <property type="molecule type" value="Genomic_DNA"/>
</dbReference>
<evidence type="ECO:0008006" key="3">
    <source>
        <dbReference type="Google" id="ProtNLM"/>
    </source>
</evidence>
<dbReference type="InterPro" id="IPR016024">
    <property type="entry name" value="ARM-type_fold"/>
</dbReference>
<reference evidence="2" key="1">
    <citation type="journal article" date="2019" name="Int. J. Syst. Evol. Microbiol.">
        <title>The Global Catalogue of Microorganisms (GCM) 10K type strain sequencing project: providing services to taxonomists for standard genome sequencing and annotation.</title>
        <authorList>
            <consortium name="The Broad Institute Genomics Platform"/>
            <consortium name="The Broad Institute Genome Sequencing Center for Infectious Disease"/>
            <person name="Wu L."/>
            <person name="Ma J."/>
        </authorList>
    </citation>
    <scope>NUCLEOTIDE SEQUENCE [LARGE SCALE GENOMIC DNA]</scope>
    <source>
        <strain evidence="2">CGMCC 4.1469</strain>
    </source>
</reference>